<dbReference type="InterPro" id="IPR058625">
    <property type="entry name" value="MdtA-like_BSH"/>
</dbReference>
<protein>
    <submittedName>
        <fullName evidence="4">RND family efflux transporter, MFP subunit</fullName>
    </submittedName>
</protein>
<dbReference type="Pfam" id="PF25917">
    <property type="entry name" value="BSH_RND"/>
    <property type="match status" value="1"/>
</dbReference>
<dbReference type="OrthoDB" id="9800209at2"/>
<dbReference type="AlphaFoldDB" id="A0A1M6HE13"/>
<dbReference type="Pfam" id="PF25954">
    <property type="entry name" value="Beta-barrel_RND_2"/>
    <property type="match status" value="1"/>
</dbReference>
<evidence type="ECO:0000313" key="4">
    <source>
        <dbReference type="EMBL" id="SHJ20468.1"/>
    </source>
</evidence>
<evidence type="ECO:0000259" key="2">
    <source>
        <dbReference type="Pfam" id="PF25917"/>
    </source>
</evidence>
<evidence type="ECO:0000256" key="1">
    <source>
        <dbReference type="ARBA" id="ARBA00009477"/>
    </source>
</evidence>
<keyword evidence="5" id="KW-1185">Reference proteome</keyword>
<dbReference type="Gene3D" id="2.40.50.100">
    <property type="match status" value="1"/>
</dbReference>
<dbReference type="InterPro" id="IPR058792">
    <property type="entry name" value="Beta-barrel_RND_2"/>
</dbReference>
<organism evidence="4 5">
    <name type="scientific">Malonomonas rubra DSM 5091</name>
    <dbReference type="NCBI Taxonomy" id="1122189"/>
    <lineage>
        <taxon>Bacteria</taxon>
        <taxon>Pseudomonadati</taxon>
        <taxon>Thermodesulfobacteriota</taxon>
        <taxon>Desulfuromonadia</taxon>
        <taxon>Desulfuromonadales</taxon>
        <taxon>Geopsychrobacteraceae</taxon>
        <taxon>Malonomonas</taxon>
    </lineage>
</organism>
<evidence type="ECO:0000259" key="3">
    <source>
        <dbReference type="Pfam" id="PF25954"/>
    </source>
</evidence>
<dbReference type="SUPFAM" id="SSF111369">
    <property type="entry name" value="HlyD-like secretion proteins"/>
    <property type="match status" value="1"/>
</dbReference>
<dbReference type="STRING" id="1122189.SAMN02745165_01802"/>
<dbReference type="Proteomes" id="UP000184171">
    <property type="component" value="Unassembled WGS sequence"/>
</dbReference>
<name>A0A1M6HE13_MALRU</name>
<dbReference type="Gene3D" id="2.40.30.170">
    <property type="match status" value="1"/>
</dbReference>
<sequence length="272" mass="30079">MRSYKIIILALLFSLLPLLLLAADRLPLGNSSFQQSYPGTIFAGQQAKLAFRVGGPLVKVAVKPGDKVIKGQLLMQIDPRDFEDAIRVLEAQLAGAESLRDRAQRDFDRAQTLFEQHVSATADFDRAKSAFDSAFAGVQSLKAQLQIARHKLRDTSLKAPFSGTITTQSAENFEMISAGKQVLEIKDTSTLEVEIKVPENEVGRRQVKPNGQTATVRFPAIPNRSVTAKLIEWNVSADPLTRTYALRFSFPMPEDFYVLPGMTAEVRIDNGQ</sequence>
<accession>A0A1M6HE13</accession>
<dbReference type="GO" id="GO:1990281">
    <property type="term" value="C:efflux pump complex"/>
    <property type="evidence" value="ECO:0007669"/>
    <property type="project" value="TreeGrafter"/>
</dbReference>
<feature type="domain" description="Multidrug resistance protein MdtA-like barrel-sandwich hybrid" evidence="2">
    <location>
        <begin position="46"/>
        <end position="182"/>
    </location>
</feature>
<dbReference type="EMBL" id="FQZT01000005">
    <property type="protein sequence ID" value="SHJ20468.1"/>
    <property type="molecule type" value="Genomic_DNA"/>
</dbReference>
<proteinExistence type="inferred from homology"/>
<dbReference type="GO" id="GO:0015562">
    <property type="term" value="F:efflux transmembrane transporter activity"/>
    <property type="evidence" value="ECO:0007669"/>
    <property type="project" value="TreeGrafter"/>
</dbReference>
<dbReference type="Gene3D" id="1.10.287.470">
    <property type="entry name" value="Helix hairpin bin"/>
    <property type="match status" value="1"/>
</dbReference>
<evidence type="ECO:0000313" key="5">
    <source>
        <dbReference type="Proteomes" id="UP000184171"/>
    </source>
</evidence>
<comment type="similarity">
    <text evidence="1">Belongs to the membrane fusion protein (MFP) (TC 8.A.1) family.</text>
</comment>
<dbReference type="NCBIfam" id="TIGR01730">
    <property type="entry name" value="RND_mfp"/>
    <property type="match status" value="1"/>
</dbReference>
<dbReference type="InterPro" id="IPR006143">
    <property type="entry name" value="RND_pump_MFP"/>
</dbReference>
<dbReference type="PANTHER" id="PTHR30469:SF20">
    <property type="entry name" value="EFFLUX RND TRANSPORTER PERIPLASMIC ADAPTOR SUBUNIT"/>
    <property type="match status" value="1"/>
</dbReference>
<dbReference type="PANTHER" id="PTHR30469">
    <property type="entry name" value="MULTIDRUG RESISTANCE PROTEIN MDTA"/>
    <property type="match status" value="1"/>
</dbReference>
<dbReference type="RefSeq" id="WP_072908041.1">
    <property type="nucleotide sequence ID" value="NZ_FQZT01000005.1"/>
</dbReference>
<gene>
    <name evidence="4" type="ORF">SAMN02745165_01802</name>
</gene>
<feature type="domain" description="CusB-like beta-barrel" evidence="3">
    <location>
        <begin position="193"/>
        <end position="270"/>
    </location>
</feature>
<reference evidence="4 5" key="1">
    <citation type="submission" date="2016-11" db="EMBL/GenBank/DDBJ databases">
        <authorList>
            <person name="Jaros S."/>
            <person name="Januszkiewicz K."/>
            <person name="Wedrychowicz H."/>
        </authorList>
    </citation>
    <scope>NUCLEOTIDE SEQUENCE [LARGE SCALE GENOMIC DNA]</scope>
    <source>
        <strain evidence="4 5">DSM 5091</strain>
    </source>
</reference>